<reference evidence="1" key="1">
    <citation type="submission" date="2022-03" db="EMBL/GenBank/DDBJ databases">
        <authorList>
            <person name="Lindestad O."/>
        </authorList>
    </citation>
    <scope>NUCLEOTIDE SEQUENCE</scope>
</reference>
<accession>A0A8S4QDW7</accession>
<name>A0A8S4QDW7_9NEOP</name>
<organism evidence="1 2">
    <name type="scientific">Pararge aegeria aegeria</name>
    <dbReference type="NCBI Taxonomy" id="348720"/>
    <lineage>
        <taxon>Eukaryota</taxon>
        <taxon>Metazoa</taxon>
        <taxon>Ecdysozoa</taxon>
        <taxon>Arthropoda</taxon>
        <taxon>Hexapoda</taxon>
        <taxon>Insecta</taxon>
        <taxon>Pterygota</taxon>
        <taxon>Neoptera</taxon>
        <taxon>Endopterygota</taxon>
        <taxon>Lepidoptera</taxon>
        <taxon>Glossata</taxon>
        <taxon>Ditrysia</taxon>
        <taxon>Papilionoidea</taxon>
        <taxon>Nymphalidae</taxon>
        <taxon>Satyrinae</taxon>
        <taxon>Satyrini</taxon>
        <taxon>Parargina</taxon>
        <taxon>Pararge</taxon>
    </lineage>
</organism>
<dbReference type="Proteomes" id="UP000838756">
    <property type="component" value="Unassembled WGS sequence"/>
</dbReference>
<dbReference type="EMBL" id="CAKXAJ010002090">
    <property type="protein sequence ID" value="CAH2208055.1"/>
    <property type="molecule type" value="Genomic_DNA"/>
</dbReference>
<evidence type="ECO:0000313" key="1">
    <source>
        <dbReference type="EMBL" id="CAH2208055.1"/>
    </source>
</evidence>
<sequence length="75" mass="8318">MDRAELNHPDIPMIGNCEVVQSYVYLGSTTTNTGGFEEDIQRRNMDSSLERPSQNRCTRNVVLAATIVGSLGQLF</sequence>
<protein>
    <submittedName>
        <fullName evidence="1">Jg27363 protein</fullName>
    </submittedName>
</protein>
<keyword evidence="2" id="KW-1185">Reference proteome</keyword>
<dbReference type="AlphaFoldDB" id="A0A8S4QDW7"/>
<proteinExistence type="predicted"/>
<evidence type="ECO:0000313" key="2">
    <source>
        <dbReference type="Proteomes" id="UP000838756"/>
    </source>
</evidence>
<comment type="caution">
    <text evidence="1">The sequence shown here is derived from an EMBL/GenBank/DDBJ whole genome shotgun (WGS) entry which is preliminary data.</text>
</comment>
<dbReference type="OrthoDB" id="425681at2759"/>
<gene>
    <name evidence="1" type="primary">jg27363</name>
    <name evidence="1" type="ORF">PAEG_LOCUS672</name>
</gene>